<dbReference type="HOGENOM" id="CLU_1944067_0_0_6"/>
<accession>N8W986</accession>
<dbReference type="AlphaFoldDB" id="N8W986"/>
<evidence type="ECO:0000313" key="1">
    <source>
        <dbReference type="EMBL" id="ENV08612.1"/>
    </source>
</evidence>
<comment type="caution">
    <text evidence="1">The sequence shown here is derived from an EMBL/GenBank/DDBJ whole genome shotgun (WGS) entry which is preliminary data.</text>
</comment>
<dbReference type="PATRIC" id="fig|1144672.3.peg.3169"/>
<reference evidence="1 2" key="1">
    <citation type="submission" date="2013-02" db="EMBL/GenBank/DDBJ databases">
        <title>The Genome Sequence of Acinetobacter sp. CIP 56.2.</title>
        <authorList>
            <consortium name="The Broad Institute Genome Sequencing Platform"/>
            <consortium name="The Broad Institute Genome Sequencing Center for Infectious Disease"/>
            <person name="Cerqueira G."/>
            <person name="Feldgarden M."/>
            <person name="Courvalin P."/>
            <person name="Perichon B."/>
            <person name="Grillot-Courvalin C."/>
            <person name="Clermont D."/>
            <person name="Rocha E."/>
            <person name="Yoon E.-J."/>
            <person name="Nemec A."/>
            <person name="Walker B."/>
            <person name="Young S.K."/>
            <person name="Zeng Q."/>
            <person name="Gargeya S."/>
            <person name="Fitzgerald M."/>
            <person name="Haas B."/>
            <person name="Abouelleil A."/>
            <person name="Alvarado L."/>
            <person name="Arachchi H.M."/>
            <person name="Berlin A.M."/>
            <person name="Chapman S.B."/>
            <person name="Dewar J."/>
            <person name="Goldberg J."/>
            <person name="Griggs A."/>
            <person name="Gujja S."/>
            <person name="Hansen M."/>
            <person name="Howarth C."/>
            <person name="Imamovic A."/>
            <person name="Larimer J."/>
            <person name="McCowan C."/>
            <person name="Murphy C."/>
            <person name="Neiman D."/>
            <person name="Pearson M."/>
            <person name="Priest M."/>
            <person name="Roberts A."/>
            <person name="Saif S."/>
            <person name="Shea T."/>
            <person name="Sisk P."/>
            <person name="Sykes S."/>
            <person name="Wortman J."/>
            <person name="Nusbaum C."/>
            <person name="Birren B."/>
        </authorList>
    </citation>
    <scope>NUCLEOTIDE SEQUENCE [LARGE SCALE GENOMIC DNA]</scope>
    <source>
        <strain evidence="1 2">CIP 56.2</strain>
    </source>
</reference>
<proteinExistence type="predicted"/>
<dbReference type="STRING" id="1144672.F966_03286"/>
<organism evidence="1 2">
    <name type="scientific">Acinetobacter higginsii</name>
    <dbReference type="NCBI Taxonomy" id="70347"/>
    <lineage>
        <taxon>Bacteria</taxon>
        <taxon>Pseudomonadati</taxon>
        <taxon>Pseudomonadota</taxon>
        <taxon>Gammaproteobacteria</taxon>
        <taxon>Moraxellales</taxon>
        <taxon>Moraxellaceae</taxon>
        <taxon>Acinetobacter</taxon>
    </lineage>
</organism>
<gene>
    <name evidence="1" type="ORF">F966_03286</name>
</gene>
<evidence type="ECO:0000313" key="2">
    <source>
        <dbReference type="Proteomes" id="UP000013209"/>
    </source>
</evidence>
<protein>
    <submittedName>
        <fullName evidence="1">Uncharacterized protein</fullName>
    </submittedName>
</protein>
<dbReference type="eggNOG" id="ENOG5031FJM">
    <property type="taxonomic scope" value="Bacteria"/>
</dbReference>
<dbReference type="EMBL" id="APPH01000015">
    <property type="protein sequence ID" value="ENV08612.1"/>
    <property type="molecule type" value="Genomic_DNA"/>
</dbReference>
<name>N8W986_9GAMM</name>
<dbReference type="RefSeq" id="WP_004807085.1">
    <property type="nucleotide sequence ID" value="NZ_KB849440.1"/>
</dbReference>
<sequence length="123" mass="14485">MELNLENFPIVEVSHLHQGSLAEFIQQLDQLLQRNQPFVLIRDLKTKFNEPSPSQVQWKQTIQWIKANAQALSLVKGWIEITEEKVDPMFLDRDQKIWKISFYQVQTKEESILLSQKLLSSSF</sequence>
<dbReference type="Proteomes" id="UP000013209">
    <property type="component" value="Unassembled WGS sequence"/>
</dbReference>